<dbReference type="PANTHER" id="PTHR31917:SF147">
    <property type="entry name" value="AGENET DOMAIN-CONTAINING PROTEIN"/>
    <property type="match status" value="1"/>
</dbReference>
<proteinExistence type="predicted"/>
<protein>
    <submittedName>
        <fullName evidence="3">Agenet domain protein</fullName>
    </submittedName>
</protein>
<dbReference type="STRING" id="3880.A0A072VN95"/>
<feature type="domain" description="Agenet" evidence="2">
    <location>
        <begin position="54"/>
        <end position="121"/>
    </location>
</feature>
<dbReference type="SMART" id="SM00743">
    <property type="entry name" value="Agenet"/>
    <property type="match status" value="2"/>
</dbReference>
<gene>
    <name evidence="3" type="ordered locus">MTR_1g084210</name>
</gene>
<name>A0A072VN95_MEDTR</name>
<evidence type="ECO:0000313" key="3">
    <source>
        <dbReference type="EMBL" id="KEH43116.1"/>
    </source>
</evidence>
<dbReference type="Proteomes" id="UP000002051">
    <property type="component" value="Unassembled WGS sequence"/>
</dbReference>
<dbReference type="PANTHER" id="PTHR31917">
    <property type="entry name" value="AGENET DOMAIN-CONTAINING PROTEIN-RELATED"/>
    <property type="match status" value="1"/>
</dbReference>
<reference evidence="3 5" key="2">
    <citation type="journal article" date="2014" name="BMC Genomics">
        <title>An improved genome release (version Mt4.0) for the model legume Medicago truncatula.</title>
        <authorList>
            <person name="Tang H."/>
            <person name="Krishnakumar V."/>
            <person name="Bidwell S."/>
            <person name="Rosen B."/>
            <person name="Chan A."/>
            <person name="Zhou S."/>
            <person name="Gentzbittel L."/>
            <person name="Childs K.L."/>
            <person name="Yandell M."/>
            <person name="Gundlach H."/>
            <person name="Mayer K.F."/>
            <person name="Schwartz D.C."/>
            <person name="Town C.D."/>
        </authorList>
    </citation>
    <scope>GENOME REANNOTATION</scope>
    <source>
        <strain evidence="3">A17</strain>
        <strain evidence="4 5">cv. Jemalong A17</strain>
    </source>
</reference>
<dbReference type="EMBL" id="CM001217">
    <property type="protein sequence ID" value="KEH43116.1"/>
    <property type="molecule type" value="Genomic_DNA"/>
</dbReference>
<feature type="compositionally biased region" description="Low complexity" evidence="1">
    <location>
        <begin position="1"/>
        <end position="22"/>
    </location>
</feature>
<dbReference type="EnsemblPlants" id="KEH43116">
    <property type="protein sequence ID" value="KEH43116"/>
    <property type="gene ID" value="MTR_1g084210"/>
</dbReference>
<dbReference type="InterPro" id="IPR008395">
    <property type="entry name" value="Agenet-like_dom"/>
</dbReference>
<organism evidence="3 5">
    <name type="scientific">Medicago truncatula</name>
    <name type="common">Barrel medic</name>
    <name type="synonym">Medicago tribuloides</name>
    <dbReference type="NCBI Taxonomy" id="3880"/>
    <lineage>
        <taxon>Eukaryota</taxon>
        <taxon>Viridiplantae</taxon>
        <taxon>Streptophyta</taxon>
        <taxon>Embryophyta</taxon>
        <taxon>Tracheophyta</taxon>
        <taxon>Spermatophyta</taxon>
        <taxon>Magnoliopsida</taxon>
        <taxon>eudicotyledons</taxon>
        <taxon>Gunneridae</taxon>
        <taxon>Pentapetalae</taxon>
        <taxon>rosids</taxon>
        <taxon>fabids</taxon>
        <taxon>Fabales</taxon>
        <taxon>Fabaceae</taxon>
        <taxon>Papilionoideae</taxon>
        <taxon>50 kb inversion clade</taxon>
        <taxon>NPAAA clade</taxon>
        <taxon>Hologalegina</taxon>
        <taxon>IRL clade</taxon>
        <taxon>Trifolieae</taxon>
        <taxon>Medicago</taxon>
    </lineage>
</organism>
<dbReference type="CDD" id="cd20405">
    <property type="entry name" value="Tudor_Agenet_AtDUF_rpt1_3"/>
    <property type="match status" value="1"/>
</dbReference>
<feature type="domain" description="Agenet" evidence="2">
    <location>
        <begin position="124"/>
        <end position="180"/>
    </location>
</feature>
<dbReference type="Pfam" id="PF05641">
    <property type="entry name" value="Agenet"/>
    <property type="match status" value="2"/>
</dbReference>
<dbReference type="InterPro" id="IPR014002">
    <property type="entry name" value="Agenet_dom_plant"/>
</dbReference>
<evidence type="ECO:0000256" key="1">
    <source>
        <dbReference type="SAM" id="MobiDB-lite"/>
    </source>
</evidence>
<keyword evidence="5" id="KW-1185">Reference proteome</keyword>
<reference evidence="3 5" key="1">
    <citation type="journal article" date="2011" name="Nature">
        <title>The Medicago genome provides insight into the evolution of rhizobial symbioses.</title>
        <authorList>
            <person name="Young N.D."/>
            <person name="Debelle F."/>
            <person name="Oldroyd G.E."/>
            <person name="Geurts R."/>
            <person name="Cannon S.B."/>
            <person name="Udvardi M.K."/>
            <person name="Benedito V.A."/>
            <person name="Mayer K.F."/>
            <person name="Gouzy J."/>
            <person name="Schoof H."/>
            <person name="Van de Peer Y."/>
            <person name="Proost S."/>
            <person name="Cook D.R."/>
            <person name="Meyers B.C."/>
            <person name="Spannagl M."/>
            <person name="Cheung F."/>
            <person name="De Mita S."/>
            <person name="Krishnakumar V."/>
            <person name="Gundlach H."/>
            <person name="Zhou S."/>
            <person name="Mudge J."/>
            <person name="Bharti A.K."/>
            <person name="Murray J.D."/>
            <person name="Naoumkina M.A."/>
            <person name="Rosen B."/>
            <person name="Silverstein K.A."/>
            <person name="Tang H."/>
            <person name="Rombauts S."/>
            <person name="Zhao P.X."/>
            <person name="Zhou P."/>
            <person name="Barbe V."/>
            <person name="Bardou P."/>
            <person name="Bechner M."/>
            <person name="Bellec A."/>
            <person name="Berger A."/>
            <person name="Berges H."/>
            <person name="Bidwell S."/>
            <person name="Bisseling T."/>
            <person name="Choisne N."/>
            <person name="Couloux A."/>
            <person name="Denny R."/>
            <person name="Deshpande S."/>
            <person name="Dai X."/>
            <person name="Doyle J.J."/>
            <person name="Dudez A.M."/>
            <person name="Farmer A.D."/>
            <person name="Fouteau S."/>
            <person name="Franken C."/>
            <person name="Gibelin C."/>
            <person name="Gish J."/>
            <person name="Goldstein S."/>
            <person name="Gonzalez A.J."/>
            <person name="Green P.J."/>
            <person name="Hallab A."/>
            <person name="Hartog M."/>
            <person name="Hua A."/>
            <person name="Humphray S.J."/>
            <person name="Jeong D.H."/>
            <person name="Jing Y."/>
            <person name="Jocker A."/>
            <person name="Kenton S.M."/>
            <person name="Kim D.J."/>
            <person name="Klee K."/>
            <person name="Lai H."/>
            <person name="Lang C."/>
            <person name="Lin S."/>
            <person name="Macmil S.L."/>
            <person name="Magdelenat G."/>
            <person name="Matthews L."/>
            <person name="McCorrison J."/>
            <person name="Monaghan E.L."/>
            <person name="Mun J.H."/>
            <person name="Najar F.Z."/>
            <person name="Nicholson C."/>
            <person name="Noirot C."/>
            <person name="O'Bleness M."/>
            <person name="Paule C.R."/>
            <person name="Poulain J."/>
            <person name="Prion F."/>
            <person name="Qin B."/>
            <person name="Qu C."/>
            <person name="Retzel E.F."/>
            <person name="Riddle C."/>
            <person name="Sallet E."/>
            <person name="Samain S."/>
            <person name="Samson N."/>
            <person name="Sanders I."/>
            <person name="Saurat O."/>
            <person name="Scarpelli C."/>
            <person name="Schiex T."/>
            <person name="Segurens B."/>
            <person name="Severin A.J."/>
            <person name="Sherrier D.J."/>
            <person name="Shi R."/>
            <person name="Sims S."/>
            <person name="Singer S.R."/>
            <person name="Sinharoy S."/>
            <person name="Sterck L."/>
            <person name="Viollet A."/>
            <person name="Wang B.B."/>
            <person name="Wang K."/>
            <person name="Wang M."/>
            <person name="Wang X."/>
            <person name="Warfsmann J."/>
            <person name="Weissenbach J."/>
            <person name="White D.D."/>
            <person name="White J.D."/>
            <person name="Wiley G.B."/>
            <person name="Wincker P."/>
            <person name="Xing Y."/>
            <person name="Yang L."/>
            <person name="Yao Z."/>
            <person name="Ying F."/>
            <person name="Zhai J."/>
            <person name="Zhou L."/>
            <person name="Zuber A."/>
            <person name="Denarie J."/>
            <person name="Dixon R.A."/>
            <person name="May G.D."/>
            <person name="Schwartz D.C."/>
            <person name="Rogers J."/>
            <person name="Quetier F."/>
            <person name="Town C.D."/>
            <person name="Roe B.A."/>
        </authorList>
    </citation>
    <scope>NUCLEOTIDE SEQUENCE [LARGE SCALE GENOMIC DNA]</scope>
    <source>
        <strain evidence="3">A17</strain>
        <strain evidence="4 5">cv. Jemalong A17</strain>
    </source>
</reference>
<sequence>MATRSTTRASSSASVASANTTNPLQQQVDNYNDEIKKKVLVKANETVTLEKDGFHFVVGALVEVCSDEKGLKGAWFLGTIVELKRHFRFVVEYEALIDDDSKPLREELNIRHIRPRPPKTDDVAEFKFFDEVDAFHNDGWWVGIVTKVVGDSKYVVFFRSFKEEMEFHHSQLRLHQDWMDRRWVMASKLIAQALMYELA</sequence>
<reference evidence="4" key="3">
    <citation type="submission" date="2015-04" db="UniProtKB">
        <authorList>
            <consortium name="EnsemblPlants"/>
        </authorList>
    </citation>
    <scope>IDENTIFICATION</scope>
    <source>
        <strain evidence="4">cv. Jemalong A17</strain>
    </source>
</reference>
<feature type="region of interest" description="Disordered" evidence="1">
    <location>
        <begin position="1"/>
        <end position="28"/>
    </location>
</feature>
<accession>A0A072VN95</accession>
<dbReference type="Gene3D" id="2.30.30.140">
    <property type="match status" value="1"/>
</dbReference>
<dbReference type="HOGENOM" id="CLU_1374048_0_0_1"/>
<dbReference type="CDD" id="cd20406">
    <property type="entry name" value="Tudor_Agenet_AtDUF_rpt2_4"/>
    <property type="match status" value="1"/>
</dbReference>
<evidence type="ECO:0000313" key="4">
    <source>
        <dbReference type="EnsemblPlants" id="KEH43116"/>
    </source>
</evidence>
<evidence type="ECO:0000259" key="2">
    <source>
        <dbReference type="SMART" id="SM00743"/>
    </source>
</evidence>
<dbReference type="AlphaFoldDB" id="A0A072VN95"/>
<evidence type="ECO:0000313" key="5">
    <source>
        <dbReference type="Proteomes" id="UP000002051"/>
    </source>
</evidence>